<dbReference type="GO" id="GO:0019898">
    <property type="term" value="C:extrinsic component of membrane"/>
    <property type="evidence" value="ECO:0007669"/>
    <property type="project" value="InterPro"/>
</dbReference>
<evidence type="ECO:0000256" key="1">
    <source>
        <dbReference type="ARBA" id="ARBA00004334"/>
    </source>
</evidence>
<dbReference type="InterPro" id="IPR054099">
    <property type="entry name" value="PSII_PsbQ_pln"/>
</dbReference>
<dbReference type="AlphaFoldDB" id="A0A835JRT8"/>
<evidence type="ECO:0000313" key="9">
    <source>
        <dbReference type="Proteomes" id="UP000657918"/>
    </source>
</evidence>
<reference evidence="8 9" key="1">
    <citation type="submission" date="2020-10" db="EMBL/GenBank/DDBJ databases">
        <title>Plant Genome Project.</title>
        <authorList>
            <person name="Zhang R.-G."/>
        </authorList>
    </citation>
    <scope>NUCLEOTIDE SEQUENCE [LARGE SCALE GENOMIC DNA]</scope>
    <source>
        <strain evidence="8">FAFU-HL-1</strain>
        <tissue evidence="8">Leaf</tissue>
    </source>
</reference>
<evidence type="ECO:0000256" key="4">
    <source>
        <dbReference type="ARBA" id="ARBA00022946"/>
    </source>
</evidence>
<accession>A0A835JRT8</accession>
<name>A0A835JRT8_9ROSI</name>
<dbReference type="InterPro" id="IPR023222">
    <property type="entry name" value="PsbQ-like_dom_sf"/>
</dbReference>
<sequence length="212" mass="24045">MSSFTANTPTLLHAQKKIADKPGIHQLKRPIPITKASISPLENVTSRRKIVTFLSTSLALGQLHGTPTTTPPPALAEKWGTRSLIWEHFFQPDLSPEDAVARITQTAEGLHSIRDMLESMAWRYVMFYIRQKQAYLSKDLKNALSTLPPSLQEDYVKKANELVDNMDEFILQFDSYVRTPRVYESYLYYEKTLKSIDDVVAILGENKASVVT</sequence>
<keyword evidence="2" id="KW-0150">Chloroplast</keyword>
<protein>
    <recommendedName>
        <fullName evidence="10">Photosynthetic NDH subcomplex L 2</fullName>
    </recommendedName>
</protein>
<dbReference type="GO" id="GO:0009535">
    <property type="term" value="C:chloroplast thylakoid membrane"/>
    <property type="evidence" value="ECO:0007669"/>
    <property type="project" value="UniProtKB-SubCell"/>
</dbReference>
<evidence type="ECO:0000313" key="8">
    <source>
        <dbReference type="EMBL" id="KAF9674426.1"/>
    </source>
</evidence>
<comment type="caution">
    <text evidence="8">The sequence shown here is derived from an EMBL/GenBank/DDBJ whole genome shotgun (WGS) entry which is preliminary data.</text>
</comment>
<dbReference type="EMBL" id="JADGMS010000010">
    <property type="protein sequence ID" value="KAF9674426.1"/>
    <property type="molecule type" value="Genomic_DNA"/>
</dbReference>
<evidence type="ECO:0000256" key="6">
    <source>
        <dbReference type="ARBA" id="ARBA00023136"/>
    </source>
</evidence>
<dbReference type="GO" id="GO:0005509">
    <property type="term" value="F:calcium ion binding"/>
    <property type="evidence" value="ECO:0007669"/>
    <property type="project" value="InterPro"/>
</dbReference>
<dbReference type="PANTHER" id="PTHR33399">
    <property type="entry name" value="OXYGEN-EVOLVING ENHANCER PROTEIN 3-1, CHLOROPLASTIC"/>
    <property type="match status" value="1"/>
</dbReference>
<keyword evidence="6" id="KW-0472">Membrane</keyword>
<evidence type="ECO:0008006" key="10">
    <source>
        <dbReference type="Google" id="ProtNLM"/>
    </source>
</evidence>
<dbReference type="SUPFAM" id="SSF101112">
    <property type="entry name" value="Oxygen-evolving enhancer protein 3"/>
    <property type="match status" value="1"/>
</dbReference>
<keyword evidence="9" id="KW-1185">Reference proteome</keyword>
<evidence type="ECO:0000256" key="7">
    <source>
        <dbReference type="ARBA" id="ARBA00035649"/>
    </source>
</evidence>
<dbReference type="GO" id="GO:0009654">
    <property type="term" value="C:photosystem II oxygen evolving complex"/>
    <property type="evidence" value="ECO:0007669"/>
    <property type="project" value="InterPro"/>
</dbReference>
<evidence type="ECO:0000256" key="2">
    <source>
        <dbReference type="ARBA" id="ARBA00022528"/>
    </source>
</evidence>
<keyword evidence="5" id="KW-0793">Thylakoid</keyword>
<dbReference type="GO" id="GO:0009767">
    <property type="term" value="P:photosynthetic electron transport chain"/>
    <property type="evidence" value="ECO:0007669"/>
    <property type="project" value="TreeGrafter"/>
</dbReference>
<organism evidence="8 9">
    <name type="scientific">Salix dunnii</name>
    <dbReference type="NCBI Taxonomy" id="1413687"/>
    <lineage>
        <taxon>Eukaryota</taxon>
        <taxon>Viridiplantae</taxon>
        <taxon>Streptophyta</taxon>
        <taxon>Embryophyta</taxon>
        <taxon>Tracheophyta</taxon>
        <taxon>Spermatophyta</taxon>
        <taxon>Magnoliopsida</taxon>
        <taxon>eudicotyledons</taxon>
        <taxon>Gunneridae</taxon>
        <taxon>Pentapetalae</taxon>
        <taxon>rosids</taxon>
        <taxon>fabids</taxon>
        <taxon>Malpighiales</taxon>
        <taxon>Salicaceae</taxon>
        <taxon>Saliceae</taxon>
        <taxon>Salix</taxon>
    </lineage>
</organism>
<keyword evidence="4" id="KW-0809">Transit peptide</keyword>
<comment type="subcellular location">
    <subcellularLocation>
        <location evidence="1">Plastid</location>
        <location evidence="1">Chloroplast thylakoid membrane</location>
    </subcellularLocation>
</comment>
<dbReference type="Gene3D" id="1.20.120.290">
    <property type="entry name" value="Oxygen-evolving enhancer protein 3 (PsbQ), four-helix up-down bundle"/>
    <property type="match status" value="1"/>
</dbReference>
<evidence type="ECO:0000256" key="5">
    <source>
        <dbReference type="ARBA" id="ARBA00023078"/>
    </source>
</evidence>
<comment type="similarity">
    <text evidence="7">Belongs to the PsbQ family.</text>
</comment>
<proteinExistence type="inferred from homology"/>
<dbReference type="InterPro" id="IPR008797">
    <property type="entry name" value="PSII_PsbQ"/>
</dbReference>
<evidence type="ECO:0000256" key="3">
    <source>
        <dbReference type="ARBA" id="ARBA00022640"/>
    </source>
</evidence>
<keyword evidence="3" id="KW-0934">Plastid</keyword>
<dbReference type="OrthoDB" id="1877844at2759"/>
<dbReference type="PANTHER" id="PTHR33399:SF5">
    <property type="entry name" value="PHOTOSYNTHETIC NDH SUBUNIT OF LUMENAL LOCATION 2, CHLOROPLASTIC"/>
    <property type="match status" value="1"/>
</dbReference>
<gene>
    <name evidence="8" type="ORF">SADUNF_Sadunf10G0126000</name>
</gene>
<dbReference type="Proteomes" id="UP000657918">
    <property type="component" value="Unassembled WGS sequence"/>
</dbReference>
<dbReference type="Pfam" id="PF05757">
    <property type="entry name" value="PsbQ"/>
    <property type="match status" value="1"/>
</dbReference>